<dbReference type="Proteomes" id="UP000217790">
    <property type="component" value="Unassembled WGS sequence"/>
</dbReference>
<protein>
    <submittedName>
        <fullName evidence="2">Uncharacterized protein</fullName>
    </submittedName>
</protein>
<keyword evidence="3" id="KW-1185">Reference proteome</keyword>
<name>A0A2H3CB99_ARMGA</name>
<dbReference type="InParanoid" id="A0A2H3CB99"/>
<evidence type="ECO:0000313" key="3">
    <source>
        <dbReference type="Proteomes" id="UP000217790"/>
    </source>
</evidence>
<dbReference type="EMBL" id="KZ293748">
    <property type="protein sequence ID" value="PBK80335.1"/>
    <property type="molecule type" value="Genomic_DNA"/>
</dbReference>
<dbReference type="EMBL" id="KZ293748">
    <property type="protein sequence ID" value="PBK80339.1"/>
    <property type="molecule type" value="Genomic_DNA"/>
</dbReference>
<gene>
    <name evidence="2" type="ORF">ARMGADRAFT_1069043</name>
    <name evidence="1" type="ORF">ARMGADRAFT_1171955</name>
</gene>
<evidence type="ECO:0000313" key="2">
    <source>
        <dbReference type="EMBL" id="PBK80339.1"/>
    </source>
</evidence>
<proteinExistence type="predicted"/>
<reference evidence="2" key="2">
    <citation type="journal article" date="2017" name="Nat. Ecol. Evol.">
        <title>Lineage-specific genetic innovations streamline the genomes of Armillaria species to pathogenesis.</title>
        <authorList>
            <consortium name="DOE Joint Genome Institute"/>
            <person name="Sipos G."/>
            <person name="Prasanna A.N."/>
            <person name="Walter M.C."/>
            <person name="O'Connor E."/>
            <person name="Balint B."/>
            <person name="Krizsan K."/>
            <person name="Kiss B."/>
            <person name="Hess J."/>
            <person name="Varga T."/>
            <person name="Slot J."/>
            <person name="Riley R."/>
            <person name="Boka B."/>
            <person name="Rigling D."/>
            <person name="Barry K."/>
            <person name="Lee J."/>
            <person name="Mihaltcheva S."/>
            <person name="LaButti K."/>
            <person name="Lipzen A."/>
            <person name="Waldron R."/>
            <person name="Moloney N.M."/>
            <person name="Sperisen C."/>
            <person name="Kredics L."/>
            <person name="Vagvolgyi C."/>
            <person name="Patrignani A."/>
            <person name="Fitzpatrick D."/>
            <person name="Nagy I."/>
            <person name="Doyle S."/>
            <person name="Anderson J."/>
            <person name="Grigoriev I.V."/>
            <person name="Guldener U."/>
            <person name="Munsterkotter M."/>
            <person name="Nagy L.G."/>
        </authorList>
    </citation>
    <scope>NUCLEOTIDE SEQUENCE [LARGE SCALE GENOMIC DNA]</scope>
    <source>
        <strain evidence="2">Ar21-2</strain>
    </source>
</reference>
<reference evidence="3" key="1">
    <citation type="journal article" date="2017" name="Nat. Ecol. Evol.">
        <title>Genome expansion and lineage-specific genetic innovations in the forest pathogenic fungi Armillaria.</title>
        <authorList>
            <person name="Sipos G."/>
            <person name="Prasanna A.N."/>
            <person name="Walter M.C."/>
            <person name="O'Connor E."/>
            <person name="Balint B."/>
            <person name="Krizsan K."/>
            <person name="Kiss B."/>
            <person name="Hess J."/>
            <person name="Varga T."/>
            <person name="Slot J."/>
            <person name="Riley R."/>
            <person name="Boka B."/>
            <person name="Rigling D."/>
            <person name="Barry K."/>
            <person name="Lee J."/>
            <person name="Mihaltcheva S."/>
            <person name="LaButti K."/>
            <person name="Lipzen A."/>
            <person name="Waldron R."/>
            <person name="Moloney N.M."/>
            <person name="Sperisen C."/>
            <person name="Kredics L."/>
            <person name="Vagvoelgyi C."/>
            <person name="Patrignani A."/>
            <person name="Fitzpatrick D."/>
            <person name="Nagy I."/>
            <person name="Doyle S."/>
            <person name="Anderson J.B."/>
            <person name="Grigoriev I.V."/>
            <person name="Gueldener U."/>
            <person name="Muensterkoetter M."/>
            <person name="Nagy L.G."/>
        </authorList>
    </citation>
    <scope>NUCLEOTIDE SEQUENCE [LARGE SCALE GENOMIC DNA]</scope>
    <source>
        <strain evidence="3">Ar21-2</strain>
    </source>
</reference>
<organism evidence="2 3">
    <name type="scientific">Armillaria gallica</name>
    <name type="common">Bulbous honey fungus</name>
    <name type="synonym">Armillaria bulbosa</name>
    <dbReference type="NCBI Taxonomy" id="47427"/>
    <lineage>
        <taxon>Eukaryota</taxon>
        <taxon>Fungi</taxon>
        <taxon>Dikarya</taxon>
        <taxon>Basidiomycota</taxon>
        <taxon>Agaricomycotina</taxon>
        <taxon>Agaricomycetes</taxon>
        <taxon>Agaricomycetidae</taxon>
        <taxon>Agaricales</taxon>
        <taxon>Marasmiineae</taxon>
        <taxon>Physalacriaceae</taxon>
        <taxon>Armillaria</taxon>
    </lineage>
</organism>
<dbReference type="AlphaFoldDB" id="A0A2H3CB99"/>
<sequence>MEQEGVRKGSKSTVTEMEDECDAIYTRSPAYSHDSIIEMSRLGLLVSAKSGSRQRIYIAIARSDAARQWTGRLAIVQRMPSPQLRDDSLYTDYRRIEALLHKVMRVHLHALRKSRYRTASEVVVMI</sequence>
<evidence type="ECO:0000313" key="1">
    <source>
        <dbReference type="EMBL" id="PBK80335.1"/>
    </source>
</evidence>
<accession>A0A2H3CB99</accession>